<dbReference type="CDD" id="cd11405">
    <property type="entry name" value="bHLHzip_MLXIP_like"/>
    <property type="match status" value="1"/>
</dbReference>
<evidence type="ECO:0000313" key="9">
    <source>
        <dbReference type="Proteomes" id="UP000789342"/>
    </source>
</evidence>
<evidence type="ECO:0000259" key="7">
    <source>
        <dbReference type="PROSITE" id="PS50888"/>
    </source>
</evidence>
<keyword evidence="9" id="KW-1185">Reference proteome</keyword>
<organism evidence="8 9">
    <name type="scientific">Acaulospora morrowiae</name>
    <dbReference type="NCBI Taxonomy" id="94023"/>
    <lineage>
        <taxon>Eukaryota</taxon>
        <taxon>Fungi</taxon>
        <taxon>Fungi incertae sedis</taxon>
        <taxon>Mucoromycota</taxon>
        <taxon>Glomeromycotina</taxon>
        <taxon>Glomeromycetes</taxon>
        <taxon>Diversisporales</taxon>
        <taxon>Acaulosporaceae</taxon>
        <taxon>Acaulospora</taxon>
    </lineage>
</organism>
<reference evidence="8" key="1">
    <citation type="submission" date="2021-06" db="EMBL/GenBank/DDBJ databases">
        <authorList>
            <person name="Kallberg Y."/>
            <person name="Tangrot J."/>
            <person name="Rosling A."/>
        </authorList>
    </citation>
    <scope>NUCLEOTIDE SEQUENCE</scope>
    <source>
        <strain evidence="8">CL551</strain>
    </source>
</reference>
<dbReference type="InterPro" id="IPR052207">
    <property type="entry name" value="Max-like/E-box_TFs"/>
</dbReference>
<evidence type="ECO:0000256" key="3">
    <source>
        <dbReference type="ARBA" id="ARBA00023125"/>
    </source>
</evidence>
<evidence type="ECO:0000256" key="4">
    <source>
        <dbReference type="ARBA" id="ARBA00023163"/>
    </source>
</evidence>
<dbReference type="OrthoDB" id="5778525at2759"/>
<evidence type="ECO:0000256" key="2">
    <source>
        <dbReference type="ARBA" id="ARBA00023015"/>
    </source>
</evidence>
<dbReference type="GO" id="GO:0000981">
    <property type="term" value="F:DNA-binding transcription factor activity, RNA polymerase II-specific"/>
    <property type="evidence" value="ECO:0007669"/>
    <property type="project" value="TreeGrafter"/>
</dbReference>
<dbReference type="Proteomes" id="UP000789342">
    <property type="component" value="Unassembled WGS sequence"/>
</dbReference>
<comment type="subcellular location">
    <subcellularLocation>
        <location evidence="1">Nucleus</location>
    </subcellularLocation>
</comment>
<dbReference type="Pfam" id="PF00010">
    <property type="entry name" value="HLH"/>
    <property type="match status" value="1"/>
</dbReference>
<feature type="non-terminal residue" evidence="8">
    <location>
        <position position="1"/>
    </location>
</feature>
<dbReference type="SMART" id="SM00353">
    <property type="entry name" value="HLH"/>
    <property type="match status" value="1"/>
</dbReference>
<evidence type="ECO:0000256" key="6">
    <source>
        <dbReference type="SAM" id="MobiDB-lite"/>
    </source>
</evidence>
<evidence type="ECO:0000256" key="1">
    <source>
        <dbReference type="ARBA" id="ARBA00004123"/>
    </source>
</evidence>
<proteinExistence type="predicted"/>
<dbReference type="Gene3D" id="4.10.280.10">
    <property type="entry name" value="Helix-loop-helix DNA-binding domain"/>
    <property type="match status" value="1"/>
</dbReference>
<keyword evidence="4" id="KW-0804">Transcription</keyword>
<dbReference type="InterPro" id="IPR036638">
    <property type="entry name" value="HLH_DNA-bd_sf"/>
</dbReference>
<keyword evidence="3" id="KW-0238">DNA-binding</keyword>
<feature type="region of interest" description="Disordered" evidence="6">
    <location>
        <begin position="15"/>
        <end position="48"/>
    </location>
</feature>
<keyword evidence="2" id="KW-0805">Transcription regulation</keyword>
<dbReference type="PANTHER" id="PTHR15741:SF27">
    <property type="entry name" value="TRANSCRIPTION FACTOR AP-4"/>
    <property type="match status" value="1"/>
</dbReference>
<dbReference type="GO" id="GO:0005634">
    <property type="term" value="C:nucleus"/>
    <property type="evidence" value="ECO:0007669"/>
    <property type="project" value="UniProtKB-SubCell"/>
</dbReference>
<dbReference type="GO" id="GO:0046983">
    <property type="term" value="F:protein dimerization activity"/>
    <property type="evidence" value="ECO:0007669"/>
    <property type="project" value="InterPro"/>
</dbReference>
<protein>
    <submittedName>
        <fullName evidence="8">16836_t:CDS:1</fullName>
    </submittedName>
</protein>
<dbReference type="GO" id="GO:0000978">
    <property type="term" value="F:RNA polymerase II cis-regulatory region sequence-specific DNA binding"/>
    <property type="evidence" value="ECO:0007669"/>
    <property type="project" value="TreeGrafter"/>
</dbReference>
<sequence length="302" mass="34352">DGGDARMIRTLSPCRYDYSDNNDDYDAGGSSEHGSRFLERTNQPTKNNPLPHQSILEKMQHQQFNSSFVFPPETVVQSPVVLNSGEESHDFPQRKNVSKNFTFTCPSGVPLGVSPNVPMSMPPNVPLNMFSMDNTQATQVSQIISPAPSSPLSILEYRDSPTADELDIPEFFQYSKEKYESQKIGCRRRRKSSRDDHFDTSSLDGGDDVEDTNSTMSHAEFRRQIHIQSEQKRRAEIKDGFEELRRHLPTTYTGRKMSKAVLLQKAVSHLKNQSRKESFLLDEISRLNQACVYLTAELEKEK</sequence>
<accession>A0A9N9HSK2</accession>
<dbReference type="AlphaFoldDB" id="A0A9N9HSK2"/>
<feature type="region of interest" description="Disordered" evidence="6">
    <location>
        <begin position="183"/>
        <end position="223"/>
    </location>
</feature>
<gene>
    <name evidence="8" type="ORF">AMORRO_LOCUS12287</name>
</gene>
<feature type="domain" description="BHLH" evidence="7">
    <location>
        <begin position="221"/>
        <end position="273"/>
    </location>
</feature>
<dbReference type="InterPro" id="IPR011598">
    <property type="entry name" value="bHLH_dom"/>
</dbReference>
<dbReference type="PROSITE" id="PS50888">
    <property type="entry name" value="BHLH"/>
    <property type="match status" value="1"/>
</dbReference>
<dbReference type="PANTHER" id="PTHR15741">
    <property type="entry name" value="BASIC HELIX-LOOP-HELIX ZIP TRANSCRIPTION FACTOR"/>
    <property type="match status" value="1"/>
</dbReference>
<dbReference type="SUPFAM" id="SSF47459">
    <property type="entry name" value="HLH, helix-loop-helix DNA-binding domain"/>
    <property type="match status" value="1"/>
</dbReference>
<comment type="caution">
    <text evidence="8">The sequence shown here is derived from an EMBL/GenBank/DDBJ whole genome shotgun (WGS) entry which is preliminary data.</text>
</comment>
<keyword evidence="5" id="KW-0539">Nucleus</keyword>
<feature type="non-terminal residue" evidence="8">
    <location>
        <position position="302"/>
    </location>
</feature>
<name>A0A9N9HSK2_9GLOM</name>
<evidence type="ECO:0000256" key="5">
    <source>
        <dbReference type="ARBA" id="ARBA00023242"/>
    </source>
</evidence>
<dbReference type="EMBL" id="CAJVPV010017742">
    <property type="protein sequence ID" value="CAG8703926.1"/>
    <property type="molecule type" value="Genomic_DNA"/>
</dbReference>
<evidence type="ECO:0000313" key="8">
    <source>
        <dbReference type="EMBL" id="CAG8703926.1"/>
    </source>
</evidence>